<name>A0A4Q5MZF8_9MICO</name>
<sequence length="186" mass="20384">MAELQYPMPPLADTVVLLRPWRTEDVPGKLMAFGDPLVQQFAWSRTTAYTEADARDYFVEQETARRAGHALTVAVADPRDEATILGGASLYDVDRETERAGIGYWLAPEARGRGAATHTVRLLAGWAFSALGMKRITLTCGPDNDASQRVAGRCGFVREGVLRSDVVFKGGRRDSVVFSLLPGELR</sequence>
<feature type="domain" description="N-acetyltransferase" evidence="1">
    <location>
        <begin position="16"/>
        <end position="183"/>
    </location>
</feature>
<dbReference type="PANTHER" id="PTHR43441">
    <property type="entry name" value="RIBOSOMAL-PROTEIN-SERINE ACETYLTRANSFERASE"/>
    <property type="match status" value="1"/>
</dbReference>
<dbReference type="PROSITE" id="PS51186">
    <property type="entry name" value="GNAT"/>
    <property type="match status" value="1"/>
</dbReference>
<keyword evidence="3" id="KW-1185">Reference proteome</keyword>
<evidence type="ECO:0000313" key="3">
    <source>
        <dbReference type="Proteomes" id="UP000293764"/>
    </source>
</evidence>
<proteinExistence type="predicted"/>
<dbReference type="EMBL" id="SDWW01000061">
    <property type="protein sequence ID" value="RYV49617.1"/>
    <property type="molecule type" value="Genomic_DNA"/>
</dbReference>
<dbReference type="Proteomes" id="UP000293764">
    <property type="component" value="Unassembled WGS sequence"/>
</dbReference>
<dbReference type="PANTHER" id="PTHR43441:SF10">
    <property type="entry name" value="ACETYLTRANSFERASE"/>
    <property type="match status" value="1"/>
</dbReference>
<dbReference type="InterPro" id="IPR000182">
    <property type="entry name" value="GNAT_dom"/>
</dbReference>
<dbReference type="GO" id="GO:0008999">
    <property type="term" value="F:protein-N-terminal-alanine acetyltransferase activity"/>
    <property type="evidence" value="ECO:0007669"/>
    <property type="project" value="TreeGrafter"/>
</dbReference>
<dbReference type="OrthoDB" id="9795188at2"/>
<dbReference type="InterPro" id="IPR051908">
    <property type="entry name" value="Ribosomal_N-acetyltransferase"/>
</dbReference>
<dbReference type="Pfam" id="PF13302">
    <property type="entry name" value="Acetyltransf_3"/>
    <property type="match status" value="1"/>
</dbReference>
<dbReference type="GO" id="GO:1990189">
    <property type="term" value="F:protein N-terminal-serine acetyltransferase activity"/>
    <property type="evidence" value="ECO:0007669"/>
    <property type="project" value="TreeGrafter"/>
</dbReference>
<evidence type="ECO:0000313" key="2">
    <source>
        <dbReference type="EMBL" id="RYV49617.1"/>
    </source>
</evidence>
<dbReference type="AlphaFoldDB" id="A0A4Q5MZF8"/>
<gene>
    <name evidence="2" type="ORF">EUA98_17780</name>
</gene>
<dbReference type="InterPro" id="IPR016181">
    <property type="entry name" value="Acyl_CoA_acyltransferase"/>
</dbReference>
<dbReference type="Gene3D" id="3.40.630.30">
    <property type="match status" value="1"/>
</dbReference>
<accession>A0A4Q5MZF8</accession>
<dbReference type="GO" id="GO:0005737">
    <property type="term" value="C:cytoplasm"/>
    <property type="evidence" value="ECO:0007669"/>
    <property type="project" value="TreeGrafter"/>
</dbReference>
<organism evidence="2 3">
    <name type="scientific">Pengzhenrongella frigida</name>
    <dbReference type="NCBI Taxonomy" id="1259133"/>
    <lineage>
        <taxon>Bacteria</taxon>
        <taxon>Bacillati</taxon>
        <taxon>Actinomycetota</taxon>
        <taxon>Actinomycetes</taxon>
        <taxon>Micrococcales</taxon>
        <taxon>Pengzhenrongella</taxon>
    </lineage>
</organism>
<keyword evidence="2" id="KW-0808">Transferase</keyword>
<dbReference type="SUPFAM" id="SSF55729">
    <property type="entry name" value="Acyl-CoA N-acyltransferases (Nat)"/>
    <property type="match status" value="1"/>
</dbReference>
<dbReference type="RefSeq" id="WP_130104036.1">
    <property type="nucleotide sequence ID" value="NZ_SDWW01000061.1"/>
</dbReference>
<dbReference type="CDD" id="cd04301">
    <property type="entry name" value="NAT_SF"/>
    <property type="match status" value="1"/>
</dbReference>
<protein>
    <submittedName>
        <fullName evidence="2">N-acetyltransferase</fullName>
    </submittedName>
</protein>
<comment type="caution">
    <text evidence="2">The sequence shown here is derived from an EMBL/GenBank/DDBJ whole genome shotgun (WGS) entry which is preliminary data.</text>
</comment>
<reference evidence="2 3" key="1">
    <citation type="submission" date="2019-01" db="EMBL/GenBank/DDBJ databases">
        <title>Novel species of Cellulomonas.</title>
        <authorList>
            <person name="Liu Q."/>
            <person name="Xin Y.-H."/>
        </authorList>
    </citation>
    <scope>NUCLEOTIDE SEQUENCE [LARGE SCALE GENOMIC DNA]</scope>
    <source>
        <strain evidence="2 3">HLT2-17</strain>
    </source>
</reference>
<evidence type="ECO:0000259" key="1">
    <source>
        <dbReference type="PROSITE" id="PS51186"/>
    </source>
</evidence>